<dbReference type="PANTHER" id="PTHR47032:SF1">
    <property type="entry name" value="UDP-D-XYLOSE:L-FUCOSE ALPHA-1,3-D-XYLOSYLTRANSFERASE-RELATED"/>
    <property type="match status" value="1"/>
</dbReference>
<dbReference type="PANTHER" id="PTHR47032">
    <property type="entry name" value="UDP-D-XYLOSE:L-FUCOSE ALPHA-1,3-D-XYLOSYLTRANSFERASE-RELATED"/>
    <property type="match status" value="1"/>
</dbReference>
<dbReference type="SUPFAM" id="SSF53448">
    <property type="entry name" value="Nucleotide-diphospho-sugar transferases"/>
    <property type="match status" value="1"/>
</dbReference>
<dbReference type="Pfam" id="PF03407">
    <property type="entry name" value="Nucleotid_trans"/>
    <property type="match status" value="1"/>
</dbReference>
<organism evidence="2">
    <name type="scientific">uncultured Caudovirales phage</name>
    <dbReference type="NCBI Taxonomy" id="2100421"/>
    <lineage>
        <taxon>Viruses</taxon>
        <taxon>Duplodnaviria</taxon>
        <taxon>Heunggongvirae</taxon>
        <taxon>Uroviricota</taxon>
        <taxon>Caudoviricetes</taxon>
        <taxon>Peduoviridae</taxon>
        <taxon>Maltschvirus</taxon>
        <taxon>Maltschvirus maltsch</taxon>
    </lineage>
</organism>
<gene>
    <name evidence="2" type="ORF">UFOVP245_193</name>
</gene>
<dbReference type="Gene3D" id="3.90.550.10">
    <property type="entry name" value="Spore Coat Polysaccharide Biosynthesis Protein SpsA, Chain A"/>
    <property type="match status" value="1"/>
</dbReference>
<evidence type="ECO:0000313" key="2">
    <source>
        <dbReference type="EMBL" id="CAB5221577.1"/>
    </source>
</evidence>
<reference evidence="2" key="1">
    <citation type="submission" date="2020-05" db="EMBL/GenBank/DDBJ databases">
        <authorList>
            <person name="Chiriac C."/>
            <person name="Salcher M."/>
            <person name="Ghai R."/>
            <person name="Kavagutti S V."/>
        </authorList>
    </citation>
    <scope>NUCLEOTIDE SEQUENCE</scope>
</reference>
<feature type="domain" description="Nucleotide-diphospho-sugar transferase" evidence="1">
    <location>
        <begin position="42"/>
        <end position="207"/>
    </location>
</feature>
<dbReference type="InterPro" id="IPR052636">
    <property type="entry name" value="UDP-D-xylose:L-fucose_XylT"/>
</dbReference>
<dbReference type="EMBL" id="LR798287">
    <property type="protein sequence ID" value="CAB5221577.1"/>
    <property type="molecule type" value="Genomic_DNA"/>
</dbReference>
<name>A0A6J7WV00_9CAUD</name>
<proteinExistence type="predicted"/>
<keyword evidence="2" id="KW-0808">Transferase</keyword>
<dbReference type="InterPro" id="IPR005069">
    <property type="entry name" value="Nucl-diP-sugar_transferase"/>
</dbReference>
<dbReference type="GO" id="GO:0016757">
    <property type="term" value="F:glycosyltransferase activity"/>
    <property type="evidence" value="ECO:0007669"/>
    <property type="project" value="TreeGrafter"/>
</dbReference>
<protein>
    <submittedName>
        <fullName evidence="2">Nucleotide-diphospho-sugar transferase</fullName>
    </submittedName>
</protein>
<evidence type="ECO:0000259" key="1">
    <source>
        <dbReference type="Pfam" id="PF03407"/>
    </source>
</evidence>
<accession>A0A6J7WV00</accession>
<sequence length="226" mass="26446">MKLYYIITDSFKNLEEKYFVPSFNKHSPRIELNAIYYNPPEIVETRFQSPDWIATLTYKSNIILKLIEDNLGDVIMITDVDMVIVKDIYDYIVESMESKDILHQREGYTEDGINAGVTVIKCSEKTKKFFEYVRDSLAEFGGPNYLDQSAMDDYYKKDNNFLDLEWGYLCSAKIATRYSYDIINSHRDNIMLLHANVTHTVKEKEEALNDFLVWIGSEPGILLKRR</sequence>
<dbReference type="InterPro" id="IPR029044">
    <property type="entry name" value="Nucleotide-diphossugar_trans"/>
</dbReference>